<reference evidence="5" key="2">
    <citation type="submission" date="2020-12" db="EMBL/GenBank/DDBJ databases">
        <title>New Spironucleus salmonicida genome in near-complete chromosomes.</title>
        <authorList>
            <person name="Xu F."/>
            <person name="Kurt Z."/>
            <person name="Jimenez-Gonzalez A."/>
            <person name="Astvaldsson A."/>
            <person name="Andersson J.O."/>
            <person name="Svard S.G."/>
        </authorList>
    </citation>
    <scope>NUCLEOTIDE SEQUENCE</scope>
    <source>
        <strain evidence="5">ATCC 50377</strain>
    </source>
</reference>
<dbReference type="InterPro" id="IPR000668">
    <property type="entry name" value="Peptidase_C1A_C"/>
</dbReference>
<evidence type="ECO:0000313" key="4">
    <source>
        <dbReference type="EMBL" id="EST45105.1"/>
    </source>
</evidence>
<dbReference type="InterPro" id="IPR038765">
    <property type="entry name" value="Papain-like_cys_pep_sf"/>
</dbReference>
<dbReference type="PANTHER" id="PTHR12411">
    <property type="entry name" value="CYSTEINE PROTEASE FAMILY C1-RELATED"/>
    <property type="match status" value="1"/>
</dbReference>
<dbReference type="GO" id="GO:0008234">
    <property type="term" value="F:cysteine-type peptidase activity"/>
    <property type="evidence" value="ECO:0007669"/>
    <property type="project" value="InterPro"/>
</dbReference>
<dbReference type="Pfam" id="PF00112">
    <property type="entry name" value="Peptidase_C1"/>
    <property type="match status" value="1"/>
</dbReference>
<dbReference type="EMBL" id="KI546101">
    <property type="protein sequence ID" value="EST45105.1"/>
    <property type="molecule type" value="Genomic_DNA"/>
</dbReference>
<dbReference type="SUPFAM" id="SSF54001">
    <property type="entry name" value="Cysteine proteinases"/>
    <property type="match status" value="1"/>
</dbReference>
<dbReference type="AlphaFoldDB" id="V6LKD6"/>
<keyword evidence="6" id="KW-1185">Reference proteome</keyword>
<dbReference type="SMART" id="SM00645">
    <property type="entry name" value="Pept_C1"/>
    <property type="match status" value="1"/>
</dbReference>
<protein>
    <submittedName>
        <fullName evidence="4">Cathepsin L</fullName>
    </submittedName>
</protein>
<dbReference type="VEuPathDB" id="GiardiaDB:SS50377_25557"/>
<dbReference type="Proteomes" id="UP000018208">
    <property type="component" value="Unassembled WGS sequence"/>
</dbReference>
<feature type="domain" description="Peptidase C1A papain C-terminal" evidence="3">
    <location>
        <begin position="26"/>
        <end position="281"/>
    </location>
</feature>
<organism evidence="4">
    <name type="scientific">Spironucleus salmonicida</name>
    <dbReference type="NCBI Taxonomy" id="348837"/>
    <lineage>
        <taxon>Eukaryota</taxon>
        <taxon>Metamonada</taxon>
        <taxon>Diplomonadida</taxon>
        <taxon>Hexamitidae</taxon>
        <taxon>Hexamitinae</taxon>
        <taxon>Spironucleus</taxon>
    </lineage>
</organism>
<reference evidence="4 5" key="1">
    <citation type="journal article" date="2014" name="PLoS Genet.">
        <title>The Genome of Spironucleus salmonicida Highlights a Fish Pathogen Adapted to Fluctuating Environments.</title>
        <authorList>
            <person name="Xu F."/>
            <person name="Jerlstrom-Hultqvist J."/>
            <person name="Einarsson E."/>
            <person name="Astvaldsson A."/>
            <person name="Svard S.G."/>
            <person name="Andersson J.O."/>
        </authorList>
    </citation>
    <scope>NUCLEOTIDE SEQUENCE</scope>
    <source>
        <strain evidence="5">ATCC 50377</strain>
    </source>
</reference>
<evidence type="ECO:0000313" key="6">
    <source>
        <dbReference type="Proteomes" id="UP000018208"/>
    </source>
</evidence>
<evidence type="ECO:0000256" key="2">
    <source>
        <dbReference type="SAM" id="Phobius"/>
    </source>
</evidence>
<dbReference type="OrthoDB" id="190265at2759"/>
<name>V6LKD6_9EUKA</name>
<gene>
    <name evidence="4" type="ORF">SS50377_15125</name>
    <name evidence="5" type="ORF">SS50377_25557</name>
</gene>
<dbReference type="GO" id="GO:0006508">
    <property type="term" value="P:proteolysis"/>
    <property type="evidence" value="ECO:0007669"/>
    <property type="project" value="InterPro"/>
</dbReference>
<dbReference type="EMBL" id="AUWU02000005">
    <property type="protein sequence ID" value="KAH0573437.1"/>
    <property type="molecule type" value="Genomic_DNA"/>
</dbReference>
<keyword evidence="2" id="KW-0812">Transmembrane</keyword>
<evidence type="ECO:0000313" key="5">
    <source>
        <dbReference type="EMBL" id="KAH0573437.1"/>
    </source>
</evidence>
<dbReference type="InterPro" id="IPR013128">
    <property type="entry name" value="Peptidase_C1A"/>
</dbReference>
<dbReference type="Gene3D" id="3.90.70.10">
    <property type="entry name" value="Cysteine proteinases"/>
    <property type="match status" value="1"/>
</dbReference>
<accession>V6LKD6</accession>
<proteinExistence type="inferred from homology"/>
<feature type="transmembrane region" description="Helical" evidence="2">
    <location>
        <begin position="325"/>
        <end position="349"/>
    </location>
</feature>
<comment type="similarity">
    <text evidence="1">Belongs to the peptidase C1 family.</text>
</comment>
<sequence>MILILQIDCQVSTCAALNFLPHISSIPKNIDLRELGLITSAKSQGNCFASFAIIMNSLLENAILLVQDVTQRDFWRKNANELSLSTQFLLSNTRGASAYCDGGDAVKGLNYLYSSNITTVELEINFPYKPEHFIERYFKNKTLKPILQEHDWILPFEILQIQDMIGKQSTPIISLNKGGQMDIMQVKQFLARGIAVISSVYTGIQEQQFKNYNGSFVMDNYGCNNKLIFKQVLIVGYGFFKGKEVWIVQNTAGPYWGNHGFFYVTMWNNNMCIEDSAFSILPKYYDISKRVFDSKYESNFNLKRGFDGLDNDDGSFNDLTGLNSIAITMIVIISMVLFSLLMAGLILIISKIKKTQKQSYFKLENKDYLSRD</sequence>
<keyword evidence="2" id="KW-1133">Transmembrane helix</keyword>
<evidence type="ECO:0000259" key="3">
    <source>
        <dbReference type="SMART" id="SM00645"/>
    </source>
</evidence>
<keyword evidence="2" id="KW-0472">Membrane</keyword>
<evidence type="ECO:0000256" key="1">
    <source>
        <dbReference type="ARBA" id="ARBA00008455"/>
    </source>
</evidence>